<dbReference type="PANTHER" id="PTHR43130">
    <property type="entry name" value="ARAC-FAMILY TRANSCRIPTIONAL REGULATOR"/>
    <property type="match status" value="1"/>
</dbReference>
<dbReference type="SUPFAM" id="SSF52317">
    <property type="entry name" value="Class I glutamine amidotransferase-like"/>
    <property type="match status" value="1"/>
</dbReference>
<dbReference type="Pfam" id="PF01965">
    <property type="entry name" value="DJ-1_PfpI"/>
    <property type="match status" value="1"/>
</dbReference>
<evidence type="ECO:0000259" key="3">
    <source>
        <dbReference type="PROSITE" id="PS01124"/>
    </source>
</evidence>
<dbReference type="Gene3D" id="3.40.50.880">
    <property type="match status" value="1"/>
</dbReference>
<protein>
    <submittedName>
        <fullName evidence="4">GlxA family transcriptional regulator</fullName>
    </submittedName>
</protein>
<evidence type="ECO:0000313" key="4">
    <source>
        <dbReference type="EMBL" id="MFD1747581.1"/>
    </source>
</evidence>
<name>A0ABW4MBE8_9HYPH</name>
<dbReference type="PROSITE" id="PS01124">
    <property type="entry name" value="HTH_ARAC_FAMILY_2"/>
    <property type="match status" value="1"/>
</dbReference>
<dbReference type="RefSeq" id="WP_377405140.1">
    <property type="nucleotide sequence ID" value="NZ_JBHUEQ010000040.1"/>
</dbReference>
<dbReference type="InterPro" id="IPR002818">
    <property type="entry name" value="DJ-1/PfpI"/>
</dbReference>
<dbReference type="InterPro" id="IPR029062">
    <property type="entry name" value="Class_I_gatase-like"/>
</dbReference>
<comment type="caution">
    <text evidence="4">The sequence shown here is derived from an EMBL/GenBank/DDBJ whole genome shotgun (WGS) entry which is preliminary data.</text>
</comment>
<dbReference type="InterPro" id="IPR009057">
    <property type="entry name" value="Homeodomain-like_sf"/>
</dbReference>
<dbReference type="Pfam" id="PF12833">
    <property type="entry name" value="HTH_18"/>
    <property type="match status" value="1"/>
</dbReference>
<evidence type="ECO:0000256" key="1">
    <source>
        <dbReference type="ARBA" id="ARBA00023015"/>
    </source>
</evidence>
<evidence type="ECO:0000256" key="2">
    <source>
        <dbReference type="ARBA" id="ARBA00023163"/>
    </source>
</evidence>
<gene>
    <name evidence="4" type="ORF">ACFSE1_19095</name>
</gene>
<dbReference type="Proteomes" id="UP001597322">
    <property type="component" value="Unassembled WGS sequence"/>
</dbReference>
<sequence length="329" mass="36217">MPNSVPPAAAQNCERRSLGIVAYNGVNLFEMGLAMEIFSLANDLHPAYRIEVCAERAATPLRSSFVGLVASHGLSDLHCFDTVIVPGWIDIDEDPPLALIKALKKAHASGSRIVSICSGVFLLAEAGLLDGRRAAVHWSQAQLLAQRFPKVKVDPKVLYVDEGDILSSAGRAAGLDLCLHIVRKDHGGSVARAVAQRMVIPAFRTGDQTQYIPYSAQTQVDGLSDLCAWLLSRLKEKTSVDDMAQKCRMSRRTFIRRFQNARGMAPAEWLTQQRLFAAKSLLEDSIMPVEHIAAEVGFPSADVFRHHFRKQFQMSPASYRKTMRDGTSA</sequence>
<evidence type="ECO:0000313" key="5">
    <source>
        <dbReference type="Proteomes" id="UP001597322"/>
    </source>
</evidence>
<dbReference type="PANTHER" id="PTHR43130:SF3">
    <property type="entry name" value="HTH-TYPE TRANSCRIPTIONAL REGULATOR RV1931C"/>
    <property type="match status" value="1"/>
</dbReference>
<accession>A0ABW4MBE8</accession>
<dbReference type="InterPro" id="IPR052158">
    <property type="entry name" value="INH-QAR"/>
</dbReference>
<dbReference type="SMART" id="SM00342">
    <property type="entry name" value="HTH_ARAC"/>
    <property type="match status" value="1"/>
</dbReference>
<keyword evidence="2" id="KW-0804">Transcription</keyword>
<keyword evidence="1" id="KW-0805">Transcription regulation</keyword>
<organism evidence="4 5">
    <name type="scientific">Rhizobium helianthi</name>
    <dbReference type="NCBI Taxonomy" id="1132695"/>
    <lineage>
        <taxon>Bacteria</taxon>
        <taxon>Pseudomonadati</taxon>
        <taxon>Pseudomonadota</taxon>
        <taxon>Alphaproteobacteria</taxon>
        <taxon>Hyphomicrobiales</taxon>
        <taxon>Rhizobiaceae</taxon>
        <taxon>Rhizobium/Agrobacterium group</taxon>
        <taxon>Rhizobium</taxon>
    </lineage>
</organism>
<proteinExistence type="predicted"/>
<dbReference type="SUPFAM" id="SSF46689">
    <property type="entry name" value="Homeodomain-like"/>
    <property type="match status" value="2"/>
</dbReference>
<dbReference type="EMBL" id="JBHUEQ010000040">
    <property type="protein sequence ID" value="MFD1747581.1"/>
    <property type="molecule type" value="Genomic_DNA"/>
</dbReference>
<dbReference type="Gene3D" id="1.10.10.60">
    <property type="entry name" value="Homeodomain-like"/>
    <property type="match status" value="1"/>
</dbReference>
<dbReference type="InterPro" id="IPR018060">
    <property type="entry name" value="HTH_AraC"/>
</dbReference>
<dbReference type="CDD" id="cd03137">
    <property type="entry name" value="GATase1_AraC_1"/>
    <property type="match status" value="1"/>
</dbReference>
<keyword evidence="5" id="KW-1185">Reference proteome</keyword>
<reference evidence="5" key="1">
    <citation type="journal article" date="2019" name="Int. J. Syst. Evol. Microbiol.">
        <title>The Global Catalogue of Microorganisms (GCM) 10K type strain sequencing project: providing services to taxonomists for standard genome sequencing and annotation.</title>
        <authorList>
            <consortium name="The Broad Institute Genomics Platform"/>
            <consortium name="The Broad Institute Genome Sequencing Center for Infectious Disease"/>
            <person name="Wu L."/>
            <person name="Ma J."/>
        </authorList>
    </citation>
    <scope>NUCLEOTIDE SEQUENCE [LARGE SCALE GENOMIC DNA]</scope>
    <source>
        <strain evidence="5">CG52</strain>
    </source>
</reference>
<feature type="domain" description="HTH araC/xylS-type" evidence="3">
    <location>
        <begin position="224"/>
        <end position="322"/>
    </location>
</feature>